<protein>
    <submittedName>
        <fullName evidence="2">Uncharacterized protein</fullName>
    </submittedName>
</protein>
<dbReference type="OrthoDB" id="3203159at2759"/>
<feature type="region of interest" description="Disordered" evidence="1">
    <location>
        <begin position="1"/>
        <end position="33"/>
    </location>
</feature>
<feature type="compositionally biased region" description="Pro residues" evidence="1">
    <location>
        <begin position="502"/>
        <end position="511"/>
    </location>
</feature>
<evidence type="ECO:0000313" key="3">
    <source>
        <dbReference type="Proteomes" id="UP000076798"/>
    </source>
</evidence>
<dbReference type="EMBL" id="KV428423">
    <property type="protein sequence ID" value="KZT31936.1"/>
    <property type="molecule type" value="Genomic_DNA"/>
</dbReference>
<feature type="region of interest" description="Disordered" evidence="1">
    <location>
        <begin position="246"/>
        <end position="308"/>
    </location>
</feature>
<feature type="compositionally biased region" description="Acidic residues" evidence="1">
    <location>
        <begin position="820"/>
        <end position="848"/>
    </location>
</feature>
<keyword evidence="3" id="KW-1185">Reference proteome</keyword>
<dbReference type="AlphaFoldDB" id="A0A165X8I9"/>
<feature type="region of interest" description="Disordered" evidence="1">
    <location>
        <begin position="208"/>
        <end position="232"/>
    </location>
</feature>
<gene>
    <name evidence="2" type="ORF">SISSUDRAFT_1097785</name>
</gene>
<name>A0A165X8I9_9AGAM</name>
<feature type="region of interest" description="Disordered" evidence="1">
    <location>
        <begin position="819"/>
        <end position="848"/>
    </location>
</feature>
<evidence type="ECO:0000256" key="1">
    <source>
        <dbReference type="SAM" id="MobiDB-lite"/>
    </source>
</evidence>
<feature type="compositionally biased region" description="Low complexity" evidence="1">
    <location>
        <begin position="260"/>
        <end position="270"/>
    </location>
</feature>
<proteinExistence type="predicted"/>
<sequence>MSSESGISTRSSNNLQELGDLKSPGLPYAPPEDRYSFTEIPEIDPPKDFSVKFLITQDLKKFKDVPLMADRHKLALSLYRTHFPSSRTRTAFQRKWNKTFQNVFQLLDTIGYSSPVMKAKSSNHDIYHQLPLVEYQELRIALAGLAKRAILSVASKGASLPEIPSWGSNEHNHMCTWKSNEYEILAVGFRDEVTSFLGFLASYHDFDSDHPTDPPDNPFSDESLPHSQIRPILDKGKQVIRQTFIEEGVNPETSQEDDSSSFIPSSSVEPPSTPAHSVGSSHSNTTISPESLGNYHSPSSNILASGSETLESGTDDFLEQKEEEHRRHMQNLILAPAQADENISVAPQQIANSSLWGEFVGETPANKKTYMPNIAEFSLLQKTNLFQPTFPEDEEPAAQPTEETITPRNAVPPQPARRQSPQRNEQQTAGAPGGPPDQPPDDDPDDNQNPNPNPPHRRRPPVPPRRPNAGNGPPNGPPNGPGRPARNLPHGGPPIRGDGGGDPPPPDPPNPAGAVAANPPPNRPVQLHLDLKLKPDIIPKWDGNTDKIARWILEINDICKRSRAIYNSIGQFIPFRLEGSAKTWYMSYPVNYRTAICQNWDTFRFAVVSYYITRQWHHEQTFKADSMWFRQPGHSLETPAQYYERKTEIYRLLGMDLDTQIIYRVMKTAPDWWETHLQTHRINNLVDFQRMLSIQKEALIKNRDGPTNYLPGGLHHSSNSVFRRPVAQITNGPPRRFKSRAQAVLQSPPKPSYSANQSRGNTPVKIGRRPCRHCGKDHWDNECPNPKKANVKLALSELTPQELREEADYMEAYQNYIEEANPDEDEAENLEEDMLASDEQEEQDDLGF</sequence>
<evidence type="ECO:0000313" key="2">
    <source>
        <dbReference type="EMBL" id="KZT31936.1"/>
    </source>
</evidence>
<accession>A0A165X8I9</accession>
<feature type="region of interest" description="Disordered" evidence="1">
    <location>
        <begin position="741"/>
        <end position="769"/>
    </location>
</feature>
<feature type="compositionally biased region" description="Polar residues" evidence="1">
    <location>
        <begin position="1"/>
        <end position="16"/>
    </location>
</feature>
<dbReference type="Proteomes" id="UP000076798">
    <property type="component" value="Unassembled WGS sequence"/>
</dbReference>
<organism evidence="2 3">
    <name type="scientific">Sistotremastrum suecicum HHB10207 ss-3</name>
    <dbReference type="NCBI Taxonomy" id="1314776"/>
    <lineage>
        <taxon>Eukaryota</taxon>
        <taxon>Fungi</taxon>
        <taxon>Dikarya</taxon>
        <taxon>Basidiomycota</taxon>
        <taxon>Agaricomycotina</taxon>
        <taxon>Agaricomycetes</taxon>
        <taxon>Sistotremastrales</taxon>
        <taxon>Sistotremastraceae</taxon>
        <taxon>Sistotremastrum</taxon>
    </lineage>
</organism>
<feature type="compositionally biased region" description="Polar residues" evidence="1">
    <location>
        <begin position="274"/>
        <end position="308"/>
    </location>
</feature>
<feature type="region of interest" description="Disordered" evidence="1">
    <location>
        <begin position="390"/>
        <end position="525"/>
    </location>
</feature>
<reference evidence="2 3" key="1">
    <citation type="journal article" date="2016" name="Mol. Biol. Evol.">
        <title>Comparative Genomics of Early-Diverging Mushroom-Forming Fungi Provides Insights into the Origins of Lignocellulose Decay Capabilities.</title>
        <authorList>
            <person name="Nagy L.G."/>
            <person name="Riley R."/>
            <person name="Tritt A."/>
            <person name="Adam C."/>
            <person name="Daum C."/>
            <person name="Floudas D."/>
            <person name="Sun H."/>
            <person name="Yadav J.S."/>
            <person name="Pangilinan J."/>
            <person name="Larsson K.H."/>
            <person name="Matsuura K."/>
            <person name="Barry K."/>
            <person name="Labutti K."/>
            <person name="Kuo R."/>
            <person name="Ohm R.A."/>
            <person name="Bhattacharya S.S."/>
            <person name="Shirouzu T."/>
            <person name="Yoshinaga Y."/>
            <person name="Martin F.M."/>
            <person name="Grigoriev I.V."/>
            <person name="Hibbett D.S."/>
        </authorList>
    </citation>
    <scope>NUCLEOTIDE SEQUENCE [LARGE SCALE GENOMIC DNA]</scope>
    <source>
        <strain evidence="2 3">HHB10207 ss-3</strain>
    </source>
</reference>